<keyword evidence="3" id="KW-1185">Reference proteome</keyword>
<name>A0A8X6YEE4_9ARAC</name>
<evidence type="ECO:0000256" key="1">
    <source>
        <dbReference type="SAM" id="Phobius"/>
    </source>
</evidence>
<proteinExistence type="predicted"/>
<sequence>MLLTWWYPMGLSSMLCHYLSAWIIERECSKVKTMFKCSAAVSGIRTIQVQMNNWLMVKSEFAFCASKTYLHYSVLKTIIQAITGSQRAFDSL</sequence>
<reference evidence="2" key="1">
    <citation type="submission" date="2020-08" db="EMBL/GenBank/DDBJ databases">
        <title>Multicomponent nature underlies the extraordinary mechanical properties of spider dragline silk.</title>
        <authorList>
            <person name="Kono N."/>
            <person name="Nakamura H."/>
            <person name="Mori M."/>
            <person name="Yoshida Y."/>
            <person name="Ohtoshi R."/>
            <person name="Malay A.D."/>
            <person name="Moran D.A.P."/>
            <person name="Tomita M."/>
            <person name="Numata K."/>
            <person name="Arakawa K."/>
        </authorList>
    </citation>
    <scope>NUCLEOTIDE SEQUENCE</scope>
</reference>
<organism evidence="2 3">
    <name type="scientific">Trichonephila inaurata madagascariensis</name>
    <dbReference type="NCBI Taxonomy" id="2747483"/>
    <lineage>
        <taxon>Eukaryota</taxon>
        <taxon>Metazoa</taxon>
        <taxon>Ecdysozoa</taxon>
        <taxon>Arthropoda</taxon>
        <taxon>Chelicerata</taxon>
        <taxon>Arachnida</taxon>
        <taxon>Araneae</taxon>
        <taxon>Araneomorphae</taxon>
        <taxon>Entelegynae</taxon>
        <taxon>Araneoidea</taxon>
        <taxon>Nephilidae</taxon>
        <taxon>Trichonephila</taxon>
        <taxon>Trichonephila inaurata</taxon>
    </lineage>
</organism>
<protein>
    <submittedName>
        <fullName evidence="2">Uncharacterized protein</fullName>
    </submittedName>
</protein>
<comment type="caution">
    <text evidence="2">The sequence shown here is derived from an EMBL/GenBank/DDBJ whole genome shotgun (WGS) entry which is preliminary data.</text>
</comment>
<dbReference type="EMBL" id="BMAV01017476">
    <property type="protein sequence ID" value="GFY69148.1"/>
    <property type="molecule type" value="Genomic_DNA"/>
</dbReference>
<dbReference type="AlphaFoldDB" id="A0A8X6YEE4"/>
<evidence type="ECO:0000313" key="2">
    <source>
        <dbReference type="EMBL" id="GFY69148.1"/>
    </source>
</evidence>
<accession>A0A8X6YEE4</accession>
<keyword evidence="1" id="KW-1133">Transmembrane helix</keyword>
<evidence type="ECO:0000313" key="3">
    <source>
        <dbReference type="Proteomes" id="UP000886998"/>
    </source>
</evidence>
<keyword evidence="1" id="KW-0472">Membrane</keyword>
<keyword evidence="1" id="KW-0812">Transmembrane</keyword>
<gene>
    <name evidence="2" type="ORF">TNIN_359321</name>
</gene>
<dbReference type="Proteomes" id="UP000886998">
    <property type="component" value="Unassembled WGS sequence"/>
</dbReference>
<feature type="transmembrane region" description="Helical" evidence="1">
    <location>
        <begin position="6"/>
        <end position="24"/>
    </location>
</feature>